<keyword evidence="1" id="KW-0472">Membrane</keyword>
<feature type="transmembrane region" description="Helical" evidence="1">
    <location>
        <begin position="7"/>
        <end position="27"/>
    </location>
</feature>
<dbReference type="Proteomes" id="UP000234585">
    <property type="component" value="Unassembled WGS sequence"/>
</dbReference>
<name>A0A2I2F9G1_ASPCN</name>
<evidence type="ECO:0000256" key="1">
    <source>
        <dbReference type="SAM" id="Phobius"/>
    </source>
</evidence>
<evidence type="ECO:0000313" key="3">
    <source>
        <dbReference type="Proteomes" id="UP000234585"/>
    </source>
</evidence>
<dbReference type="AlphaFoldDB" id="A0A2I2F9G1"/>
<accession>A0A2I2F9G1</accession>
<keyword evidence="1" id="KW-0812">Transmembrane</keyword>
<dbReference type="EMBL" id="KZ559144">
    <property type="protein sequence ID" value="PLB37263.1"/>
    <property type="molecule type" value="Genomic_DNA"/>
</dbReference>
<feature type="non-terminal residue" evidence="2">
    <location>
        <position position="78"/>
    </location>
</feature>
<sequence length="78" mass="9126">MGGMAPLFCVIFCYISCLFSFLFYVYLAWVLGHVYVVSLVVLILITFQVVHDFRPGWAWLLDESIKNTKKVRKKFEKS</sequence>
<organism evidence="2 3">
    <name type="scientific">Aspergillus candidus</name>
    <dbReference type="NCBI Taxonomy" id="41067"/>
    <lineage>
        <taxon>Eukaryota</taxon>
        <taxon>Fungi</taxon>
        <taxon>Dikarya</taxon>
        <taxon>Ascomycota</taxon>
        <taxon>Pezizomycotina</taxon>
        <taxon>Eurotiomycetes</taxon>
        <taxon>Eurotiomycetidae</taxon>
        <taxon>Eurotiales</taxon>
        <taxon>Aspergillaceae</taxon>
        <taxon>Aspergillus</taxon>
        <taxon>Aspergillus subgen. Circumdati</taxon>
    </lineage>
</organism>
<evidence type="ECO:0000313" key="2">
    <source>
        <dbReference type="EMBL" id="PLB37263.1"/>
    </source>
</evidence>
<keyword evidence="1" id="KW-1133">Transmembrane helix</keyword>
<dbReference type="GeneID" id="36520108"/>
<reference evidence="2 3" key="1">
    <citation type="submission" date="2017-12" db="EMBL/GenBank/DDBJ databases">
        <authorList>
            <consortium name="DOE Joint Genome Institute"/>
            <person name="Haridas S."/>
            <person name="Kjaerbolling I."/>
            <person name="Vesth T.C."/>
            <person name="Frisvad J.C."/>
            <person name="Nybo J.L."/>
            <person name="Theobald S."/>
            <person name="Kuo A."/>
            <person name="Bowyer P."/>
            <person name="Matsuda Y."/>
            <person name="Mondo S."/>
            <person name="Lyhne E.K."/>
            <person name="Kogle M.E."/>
            <person name="Clum A."/>
            <person name="Lipzen A."/>
            <person name="Salamov A."/>
            <person name="Ngan C.Y."/>
            <person name="Daum C."/>
            <person name="Chiniquy J."/>
            <person name="Barry K."/>
            <person name="LaButti K."/>
            <person name="Simmons B.A."/>
            <person name="Magnuson J.K."/>
            <person name="Mortensen U.H."/>
            <person name="Larsen T.O."/>
            <person name="Grigoriev I.V."/>
            <person name="Baker S.E."/>
            <person name="Andersen M.R."/>
            <person name="Nordberg H.P."/>
            <person name="Cantor M.N."/>
            <person name="Hua S.X."/>
        </authorList>
    </citation>
    <scope>NUCLEOTIDE SEQUENCE [LARGE SCALE GENOMIC DNA]</scope>
    <source>
        <strain evidence="2 3">CBS 102.13</strain>
    </source>
</reference>
<keyword evidence="3" id="KW-1185">Reference proteome</keyword>
<protein>
    <submittedName>
        <fullName evidence="2">Uncharacterized protein</fullName>
    </submittedName>
</protein>
<proteinExistence type="predicted"/>
<feature type="transmembrane region" description="Helical" evidence="1">
    <location>
        <begin position="33"/>
        <end position="50"/>
    </location>
</feature>
<gene>
    <name evidence="2" type="ORF">BDW47DRAFT_107211</name>
</gene>
<dbReference type="RefSeq" id="XP_024671275.1">
    <property type="nucleotide sequence ID" value="XM_024812948.1"/>
</dbReference>